<dbReference type="Pfam" id="PF19423">
    <property type="entry name" value="E3_UBR4_N"/>
    <property type="match status" value="1"/>
</dbReference>
<evidence type="ECO:0000256" key="1">
    <source>
        <dbReference type="SAM" id="MobiDB-lite"/>
    </source>
</evidence>
<sequence length="67" mass="7463">NILDSPTAWTRVKALLGTVNLPDLMVQLMSTTFKKAVYLKRMKQGSDSQETISSSSTSDSNTFYEDD</sequence>
<name>A0A0B6Z749_9EUPU</name>
<dbReference type="EMBL" id="HACG01017559">
    <property type="protein sequence ID" value="CEK64424.1"/>
    <property type="molecule type" value="Transcribed_RNA"/>
</dbReference>
<dbReference type="AlphaFoldDB" id="A0A0B6Z749"/>
<proteinExistence type="predicted"/>
<evidence type="ECO:0000259" key="2">
    <source>
        <dbReference type="Pfam" id="PF19423"/>
    </source>
</evidence>
<feature type="non-terminal residue" evidence="3">
    <location>
        <position position="1"/>
    </location>
</feature>
<feature type="non-terminal residue" evidence="3">
    <location>
        <position position="67"/>
    </location>
</feature>
<evidence type="ECO:0000313" key="3">
    <source>
        <dbReference type="EMBL" id="CEK64424.1"/>
    </source>
</evidence>
<feature type="domain" description="E3 ubiquitin-protein ligase UBR4 N-terminal" evidence="2">
    <location>
        <begin position="1"/>
        <end position="67"/>
    </location>
</feature>
<feature type="compositionally biased region" description="Low complexity" evidence="1">
    <location>
        <begin position="46"/>
        <end position="60"/>
    </location>
</feature>
<reference evidence="3" key="1">
    <citation type="submission" date="2014-12" db="EMBL/GenBank/DDBJ databases">
        <title>Insight into the proteome of Arion vulgaris.</title>
        <authorList>
            <person name="Aradska J."/>
            <person name="Bulat T."/>
            <person name="Smidak R."/>
            <person name="Sarate P."/>
            <person name="Gangsoo J."/>
            <person name="Sialana F."/>
            <person name="Bilban M."/>
            <person name="Lubec G."/>
        </authorList>
    </citation>
    <scope>NUCLEOTIDE SEQUENCE</scope>
    <source>
        <tissue evidence="3">Skin</tissue>
    </source>
</reference>
<gene>
    <name evidence="3" type="primary">ORF51734</name>
</gene>
<protein>
    <recommendedName>
        <fullName evidence="2">E3 ubiquitin-protein ligase UBR4 N-terminal domain-containing protein</fullName>
    </recommendedName>
</protein>
<organism evidence="3">
    <name type="scientific">Arion vulgaris</name>
    <dbReference type="NCBI Taxonomy" id="1028688"/>
    <lineage>
        <taxon>Eukaryota</taxon>
        <taxon>Metazoa</taxon>
        <taxon>Spiralia</taxon>
        <taxon>Lophotrochozoa</taxon>
        <taxon>Mollusca</taxon>
        <taxon>Gastropoda</taxon>
        <taxon>Heterobranchia</taxon>
        <taxon>Euthyneura</taxon>
        <taxon>Panpulmonata</taxon>
        <taxon>Eupulmonata</taxon>
        <taxon>Stylommatophora</taxon>
        <taxon>Helicina</taxon>
        <taxon>Arionoidea</taxon>
        <taxon>Arionidae</taxon>
        <taxon>Arion</taxon>
    </lineage>
</organism>
<feature type="region of interest" description="Disordered" evidence="1">
    <location>
        <begin position="42"/>
        <end position="67"/>
    </location>
</feature>
<accession>A0A0B6Z749</accession>
<dbReference type="InterPro" id="IPR045841">
    <property type="entry name" value="E3_UBR4_N"/>
</dbReference>